<protein>
    <submittedName>
        <fullName evidence="15">DgyrCDS6229</fullName>
    </submittedName>
</protein>
<dbReference type="FunFam" id="3.10.20.30:FF:000015">
    <property type="entry name" value="Aldehyde oxidase 1"/>
    <property type="match status" value="1"/>
</dbReference>
<evidence type="ECO:0000256" key="8">
    <source>
        <dbReference type="ARBA" id="ARBA00022827"/>
    </source>
</evidence>
<dbReference type="Gene3D" id="3.30.365.10">
    <property type="entry name" value="Aldehyde oxidase/xanthine dehydrogenase, molybdopterin binding domain"/>
    <property type="match status" value="4"/>
</dbReference>
<evidence type="ECO:0000313" key="16">
    <source>
        <dbReference type="Proteomes" id="UP000549394"/>
    </source>
</evidence>
<evidence type="ECO:0000256" key="10">
    <source>
        <dbReference type="ARBA" id="ARBA00023004"/>
    </source>
</evidence>
<dbReference type="Gene3D" id="1.10.150.120">
    <property type="entry name" value="[2Fe-2S]-binding domain"/>
    <property type="match status" value="1"/>
</dbReference>
<dbReference type="InterPro" id="IPR016166">
    <property type="entry name" value="FAD-bd_PCMH"/>
</dbReference>
<dbReference type="PROSITE" id="PS00197">
    <property type="entry name" value="2FE2S_FER_1"/>
    <property type="match status" value="1"/>
</dbReference>
<evidence type="ECO:0000256" key="3">
    <source>
        <dbReference type="ARBA" id="ARBA00006849"/>
    </source>
</evidence>
<keyword evidence="5" id="KW-0285">Flavoprotein</keyword>
<dbReference type="SUPFAM" id="SSF54665">
    <property type="entry name" value="CO dehydrogenase molybdoprotein N-domain-like"/>
    <property type="match status" value="1"/>
</dbReference>
<accession>A0A7I8VN80</accession>
<dbReference type="Pfam" id="PF00941">
    <property type="entry name" value="FAD_binding_5"/>
    <property type="match status" value="1"/>
</dbReference>
<dbReference type="InterPro" id="IPR005107">
    <property type="entry name" value="CO_DH_flav_C"/>
</dbReference>
<dbReference type="InterPro" id="IPR016208">
    <property type="entry name" value="Ald_Oxase/xanthine_DH-like"/>
</dbReference>
<proteinExistence type="inferred from homology"/>
<dbReference type="PANTHER" id="PTHR45444:SF3">
    <property type="entry name" value="XANTHINE DEHYDROGENASE"/>
    <property type="match status" value="1"/>
</dbReference>
<dbReference type="Pfam" id="PF01315">
    <property type="entry name" value="Ald_Xan_dh_C"/>
    <property type="match status" value="1"/>
</dbReference>
<evidence type="ECO:0000256" key="6">
    <source>
        <dbReference type="ARBA" id="ARBA00022714"/>
    </source>
</evidence>
<dbReference type="GO" id="GO:0016491">
    <property type="term" value="F:oxidoreductase activity"/>
    <property type="evidence" value="ECO:0007669"/>
    <property type="project" value="UniProtKB-KW"/>
</dbReference>
<dbReference type="Pfam" id="PF01799">
    <property type="entry name" value="Fer2_2"/>
    <property type="match status" value="1"/>
</dbReference>
<keyword evidence="10" id="KW-0408">Iron</keyword>
<feature type="domain" description="2Fe-2S ferredoxin-type" evidence="13">
    <location>
        <begin position="322"/>
        <end position="410"/>
    </location>
</feature>
<keyword evidence="4" id="KW-0500">Molybdenum</keyword>
<dbReference type="Gene3D" id="3.10.20.30">
    <property type="match status" value="1"/>
</dbReference>
<name>A0A7I8VN80_9ANNE</name>
<dbReference type="InterPro" id="IPR002346">
    <property type="entry name" value="Mopterin_DH_FAD-bd"/>
</dbReference>
<dbReference type="SUPFAM" id="SSF47741">
    <property type="entry name" value="CO dehydrogenase ISP C-domain like"/>
    <property type="match status" value="1"/>
</dbReference>
<dbReference type="Gene3D" id="3.30.43.10">
    <property type="entry name" value="Uridine Diphospho-n-acetylenolpyruvylglucosamine Reductase, domain 2"/>
    <property type="match status" value="1"/>
</dbReference>
<dbReference type="FunFam" id="3.30.465.10:FF:000004">
    <property type="entry name" value="Xanthine dehydrogenase/oxidase"/>
    <property type="match status" value="1"/>
</dbReference>
<dbReference type="InterPro" id="IPR012675">
    <property type="entry name" value="Beta-grasp_dom_sf"/>
</dbReference>
<dbReference type="Gene3D" id="3.30.390.50">
    <property type="entry name" value="CO dehydrogenase flavoprotein, C-terminal domain"/>
    <property type="match status" value="1"/>
</dbReference>
<evidence type="ECO:0000256" key="9">
    <source>
        <dbReference type="ARBA" id="ARBA00023002"/>
    </source>
</evidence>
<evidence type="ECO:0000256" key="1">
    <source>
        <dbReference type="ARBA" id="ARBA00001924"/>
    </source>
</evidence>
<dbReference type="InterPro" id="IPR001041">
    <property type="entry name" value="2Fe-2S_ferredoxin-type"/>
</dbReference>
<dbReference type="OrthoDB" id="8300278at2759"/>
<keyword evidence="6" id="KW-0001">2Fe-2S</keyword>
<dbReference type="SMART" id="SM01092">
    <property type="entry name" value="CO_deh_flav_C"/>
    <property type="match status" value="1"/>
</dbReference>
<dbReference type="PANTHER" id="PTHR45444">
    <property type="entry name" value="XANTHINE DEHYDROGENASE"/>
    <property type="match status" value="1"/>
</dbReference>
<sequence length="1587" mass="177010">MLGIWREYQETSTIYRFRRIHKVTIPQSTENGTVTLLPDFPLPVEKGDVIGFDYAAASDKNTIAAQLYDSGLPEIYEAFKWNNVFTKSLRVSNKRDAVKTGAYLRYFAIQTNFTSKGLAKKSPICFNKDIYTVGRALNLGGSGGELLNMLVDFYFPCDGHILSLKYYRVISTSYSFVGIWEPIDGISKYKLIYKIKLPVANKGFQTITLNKPLPIKANYIIAFQHLKNGPHVVSNKAHCSSCHTSRRCVLPSQSITVGMILDMEKCKNHDSLLRNYSMSFEVSPAEKYVGGLCFILLLLRIDELIYDQLQSSRGKKTRGRLHRFIFVISALIEITDSTIDPGQTVLSYLRDNLHLTGSKSACGEGGCGACTVMVSAIDEEKNEINHYSINACISPILSFDGLAITTVEGIGNVKTGVHPIQERIAKAHGIQCGFCTPGFNEDIEDLYKSDKSKFSCKKLYDSNEWKAYNPDDDETIPKNLLLRKNRKELNYTMNGRIWIKAQSMNHLATLKKKMPHASIIAGSTEISIDRLLNKGKIGDTFIHAPHYLNKDIQDNGEFLKIGSTATLSDLEKFIMEKIKPFSIFEALEESIKHFGSRQIRNVATISGNVYTSSPISDIMPILMASRSSISLLSTKKERNILLDDNFIVGYRKNVIKPYEVINYFKIPINKETQFIRFFKQAKRKHDDITTVCACYFLELTADNRIKTIRMVYGGIAPKTTEVTETTNDLIGMKWDRIMLEQASIKLMKELYISKGSPGGGETYRNNLILSLFFKFYLDVCQMLNKENIEKIYEPITGASLYDTIPEKLAVGKPLPIPSALKHATGQSEFIADMPKFKNEVIVYPILATISPAKFQIENIQEALKLPGVVDIISYDNWDYVDSSFQQWSVGLESKECLIANEETLYSGQPILYIVAENMGQALEAARTVKIDYQLSTDPIVTIDDAIRKNSFHKVSFDPEVNFGDVEAAFATSSLIGEGEINTGKQEHFYMETQSALAVPKDGDALDVYSSTQSIGLDHFLISSILKKPQHLINVICARCGGGFGGKDFQSPLTSVPASLIADKLKRPTRYVMDRMTDMKVTGGRNPVKAKYKIAYNDSGRIKALKVEAYFNAGYSMDCSFGVARKFLKAVGGGYNIPNMYVSCKFCKTNIGSATAFRGFGTPQAGIVTETAIDSVADVLNIPSESIREINMLKDGERTKLVGYESLTTMRHDSLRKCWLEMMQSYGIEDRREAIEKFNKENRWKKKGICSTLVEHYVGFNKATMNQGNALINIYLDGSVYLSFSGVEMGQGLNAKMQQVTSTALGVDYDRIYIPDASSYTIPNITTTAASCGTDVNGFAVLDACRQINSRLSEIKKNNPNISWDDMIKEAYNQQINLSASGHHKFDNFQDLNLKDNTGCDGLYVVWGTACSEVEIDCLTGDLIVKQADIVIDVGKSINPGIDIGQIEGAFIQGLGMMLLEEQLYDPSTSKLISVGPGKYKLPSIGNIPRTFNVTLLRDGDDSEPRAIHSSKGVGEPSLTLAVSALLAVKKAIKSARQDAGFNESFTINTPATPSIIRNLCRDEFTERVKKEIETRNEKLKKEWCVRV</sequence>
<keyword evidence="7" id="KW-0479">Metal-binding</keyword>
<evidence type="ECO:0000256" key="11">
    <source>
        <dbReference type="ARBA" id="ARBA00023014"/>
    </source>
</evidence>
<dbReference type="InterPro" id="IPR036856">
    <property type="entry name" value="Ald_Oxase/Xan_DH_a/b_sf"/>
</dbReference>
<evidence type="ECO:0000256" key="2">
    <source>
        <dbReference type="ARBA" id="ARBA00001974"/>
    </source>
</evidence>
<dbReference type="Pfam" id="PF00111">
    <property type="entry name" value="Fer2"/>
    <property type="match status" value="1"/>
</dbReference>
<organism evidence="15 16">
    <name type="scientific">Dimorphilus gyrociliatus</name>
    <dbReference type="NCBI Taxonomy" id="2664684"/>
    <lineage>
        <taxon>Eukaryota</taxon>
        <taxon>Metazoa</taxon>
        <taxon>Spiralia</taxon>
        <taxon>Lophotrochozoa</taxon>
        <taxon>Annelida</taxon>
        <taxon>Polychaeta</taxon>
        <taxon>Polychaeta incertae sedis</taxon>
        <taxon>Dinophilidae</taxon>
        <taxon>Dimorphilus</taxon>
    </lineage>
</organism>
<dbReference type="CDD" id="cd00207">
    <property type="entry name" value="fer2"/>
    <property type="match status" value="1"/>
</dbReference>
<dbReference type="PROSITE" id="PS51085">
    <property type="entry name" value="2FE2S_FER_2"/>
    <property type="match status" value="1"/>
</dbReference>
<keyword evidence="9" id="KW-0560">Oxidoreductase</keyword>
<dbReference type="GO" id="GO:0005506">
    <property type="term" value="F:iron ion binding"/>
    <property type="evidence" value="ECO:0007669"/>
    <property type="project" value="InterPro"/>
</dbReference>
<evidence type="ECO:0000256" key="12">
    <source>
        <dbReference type="ARBA" id="ARBA00034078"/>
    </source>
</evidence>
<evidence type="ECO:0000259" key="14">
    <source>
        <dbReference type="PROSITE" id="PS51387"/>
    </source>
</evidence>
<dbReference type="SUPFAM" id="SSF56003">
    <property type="entry name" value="Molybdenum cofactor-binding domain"/>
    <property type="match status" value="1"/>
</dbReference>
<keyword evidence="11" id="KW-0411">Iron-sulfur</keyword>
<dbReference type="FunFam" id="3.30.365.10:FF:000004">
    <property type="entry name" value="Xanthine dehydrogenase oxidase"/>
    <property type="match status" value="1"/>
</dbReference>
<dbReference type="InterPro" id="IPR008274">
    <property type="entry name" value="AldOxase/xan_DH_MoCoBD1"/>
</dbReference>
<dbReference type="Proteomes" id="UP000549394">
    <property type="component" value="Unassembled WGS sequence"/>
</dbReference>
<comment type="caution">
    <text evidence="15">The sequence shown here is derived from an EMBL/GenBank/DDBJ whole genome shotgun (WGS) entry which is preliminary data.</text>
</comment>
<evidence type="ECO:0000256" key="7">
    <source>
        <dbReference type="ARBA" id="ARBA00022723"/>
    </source>
</evidence>
<dbReference type="InterPro" id="IPR046867">
    <property type="entry name" value="AldOxase/xan_DH_MoCoBD2"/>
</dbReference>
<dbReference type="InterPro" id="IPR036010">
    <property type="entry name" value="2Fe-2S_ferredoxin-like_sf"/>
</dbReference>
<keyword evidence="8" id="KW-0274">FAD</keyword>
<dbReference type="InterPro" id="IPR016169">
    <property type="entry name" value="FAD-bd_PCMH_sub2"/>
</dbReference>
<dbReference type="Gene3D" id="3.30.465.10">
    <property type="match status" value="1"/>
</dbReference>
<comment type="cofactor">
    <cofactor evidence="12">
        <name>[2Fe-2S] cluster</name>
        <dbReference type="ChEBI" id="CHEBI:190135"/>
    </cofactor>
</comment>
<evidence type="ECO:0000259" key="13">
    <source>
        <dbReference type="PROSITE" id="PS51085"/>
    </source>
</evidence>
<evidence type="ECO:0000256" key="4">
    <source>
        <dbReference type="ARBA" id="ARBA00022505"/>
    </source>
</evidence>
<dbReference type="InterPro" id="IPR036683">
    <property type="entry name" value="CO_DH_flav_C_dom_sf"/>
</dbReference>
<dbReference type="SUPFAM" id="SSF54292">
    <property type="entry name" value="2Fe-2S ferredoxin-like"/>
    <property type="match status" value="1"/>
</dbReference>
<dbReference type="FunFam" id="3.30.365.10:FF:000001">
    <property type="entry name" value="Xanthine dehydrogenase oxidase"/>
    <property type="match status" value="1"/>
</dbReference>
<dbReference type="InterPro" id="IPR036318">
    <property type="entry name" value="FAD-bd_PCMH-like_sf"/>
</dbReference>
<dbReference type="InterPro" id="IPR037165">
    <property type="entry name" value="AldOxase/xan_DH_Mopterin-bd_sf"/>
</dbReference>
<evidence type="ECO:0000313" key="15">
    <source>
        <dbReference type="EMBL" id="CAD5117462.1"/>
    </source>
</evidence>
<gene>
    <name evidence="15" type="ORF">DGYR_LOCUS5986</name>
</gene>
<comment type="cofactor">
    <cofactor evidence="1">
        <name>Mo-molybdopterin</name>
        <dbReference type="ChEBI" id="CHEBI:71302"/>
    </cofactor>
</comment>
<keyword evidence="16" id="KW-1185">Reference proteome</keyword>
<dbReference type="InterPro" id="IPR006058">
    <property type="entry name" value="2Fe2S_fd_BS"/>
</dbReference>
<dbReference type="Pfam" id="PF03450">
    <property type="entry name" value="CO_deh_flav_C"/>
    <property type="match status" value="1"/>
</dbReference>
<dbReference type="InterPro" id="IPR016167">
    <property type="entry name" value="FAD-bd_PCMH_sub1"/>
</dbReference>
<reference evidence="15 16" key="1">
    <citation type="submission" date="2020-08" db="EMBL/GenBank/DDBJ databases">
        <authorList>
            <person name="Hejnol A."/>
        </authorList>
    </citation>
    <scope>NUCLEOTIDE SEQUENCE [LARGE SCALE GENOMIC DNA]</scope>
</reference>
<dbReference type="Pfam" id="PF02738">
    <property type="entry name" value="MoCoBD_1"/>
    <property type="match status" value="1"/>
</dbReference>
<dbReference type="SUPFAM" id="SSF56176">
    <property type="entry name" value="FAD-binding/transporter-associated domain-like"/>
    <property type="match status" value="1"/>
</dbReference>
<dbReference type="SMART" id="SM01008">
    <property type="entry name" value="Ald_Xan_dh_C"/>
    <property type="match status" value="1"/>
</dbReference>
<comment type="similarity">
    <text evidence="3">Belongs to the xanthine dehydrogenase family.</text>
</comment>
<dbReference type="Gene3D" id="3.90.1170.50">
    <property type="entry name" value="Aldehyde oxidase/xanthine dehydrogenase, a/b hammerhead"/>
    <property type="match status" value="1"/>
</dbReference>
<evidence type="ECO:0000256" key="5">
    <source>
        <dbReference type="ARBA" id="ARBA00022630"/>
    </source>
</evidence>
<dbReference type="Pfam" id="PF20256">
    <property type="entry name" value="MoCoBD_2"/>
    <property type="match status" value="1"/>
</dbReference>
<feature type="domain" description="FAD-binding PCMH-type" evidence="14">
    <location>
        <begin position="491"/>
        <end position="671"/>
    </location>
</feature>
<dbReference type="GO" id="GO:0071949">
    <property type="term" value="F:FAD binding"/>
    <property type="evidence" value="ECO:0007669"/>
    <property type="project" value="InterPro"/>
</dbReference>
<dbReference type="GO" id="GO:0051537">
    <property type="term" value="F:2 iron, 2 sulfur cluster binding"/>
    <property type="evidence" value="ECO:0007669"/>
    <property type="project" value="UniProtKB-KW"/>
</dbReference>
<dbReference type="PROSITE" id="PS51387">
    <property type="entry name" value="FAD_PCMH"/>
    <property type="match status" value="1"/>
</dbReference>
<dbReference type="EMBL" id="CAJFCJ010000007">
    <property type="protein sequence ID" value="CAD5117462.1"/>
    <property type="molecule type" value="Genomic_DNA"/>
</dbReference>
<dbReference type="SUPFAM" id="SSF55447">
    <property type="entry name" value="CO dehydrogenase flavoprotein C-terminal domain-like"/>
    <property type="match status" value="1"/>
</dbReference>
<dbReference type="InterPro" id="IPR036884">
    <property type="entry name" value="2Fe-2S-bd_dom_sf"/>
</dbReference>
<dbReference type="InterPro" id="IPR002888">
    <property type="entry name" value="2Fe-2S-bd"/>
</dbReference>
<dbReference type="InterPro" id="IPR000674">
    <property type="entry name" value="Ald_Oxase/Xan_DH_a/b"/>
</dbReference>
<comment type="cofactor">
    <cofactor evidence="2">
        <name>FAD</name>
        <dbReference type="ChEBI" id="CHEBI:57692"/>
    </cofactor>
</comment>